<accession>A0ABM4U388</accession>
<dbReference type="InterPro" id="IPR028045">
    <property type="entry name" value="HROB"/>
</dbReference>
<dbReference type="PANTHER" id="PTHR14523:SF1">
    <property type="entry name" value="HOMOLOGOUS RECOMBINATION OB-FOLD PROTEIN"/>
    <property type="match status" value="1"/>
</dbReference>
<dbReference type="RefSeq" id="XP_071901750.1">
    <property type="nucleotide sequence ID" value="XM_072045649.1"/>
</dbReference>
<dbReference type="RefSeq" id="XP_071901751.1">
    <property type="nucleotide sequence ID" value="XM_072045650.1"/>
</dbReference>
<evidence type="ECO:0000256" key="1">
    <source>
        <dbReference type="SAM" id="MobiDB-lite"/>
    </source>
</evidence>
<feature type="region of interest" description="Disordered" evidence="1">
    <location>
        <begin position="1"/>
        <end position="122"/>
    </location>
</feature>
<gene>
    <name evidence="4 5" type="primary">LOC140005176</name>
</gene>
<proteinExistence type="predicted"/>
<name>A0ABM4U388_COFAR</name>
<dbReference type="GeneID" id="140005176"/>
<dbReference type="Proteomes" id="UP001652660">
    <property type="component" value="Chromosome 4c"/>
</dbReference>
<evidence type="ECO:0000313" key="4">
    <source>
        <dbReference type="RefSeq" id="XP_071901750.1"/>
    </source>
</evidence>
<dbReference type="Pfam" id="PF15072">
    <property type="entry name" value="HROB"/>
    <property type="match status" value="1"/>
</dbReference>
<protein>
    <submittedName>
        <fullName evidence="4 5">Uncharacterized protein isoform X1</fullName>
    </submittedName>
</protein>
<feature type="compositionally biased region" description="Polar residues" evidence="1">
    <location>
        <begin position="112"/>
        <end position="122"/>
    </location>
</feature>
<keyword evidence="3" id="KW-1185">Reference proteome</keyword>
<feature type="compositionally biased region" description="Basic and acidic residues" evidence="1">
    <location>
        <begin position="102"/>
        <end position="111"/>
    </location>
</feature>
<dbReference type="PANTHER" id="PTHR14523">
    <property type="entry name" value="UNCHARACTERIZED PROTEIN C17ORF53 HOMOLOG"/>
    <property type="match status" value="1"/>
</dbReference>
<sequence>MEPWEEALDLDDSDIPSLLGPCKRQHRQTSISAAATTASTSLSPPTLRPCSNRPQTLVIEEETEQQQHQEQQRQQFSRPNSPQRRRIIPGPAGAVQSAMLQKNRDREKEHLFSSQTSDSNPIPTQEYIRRAVENAPEFDDDFSSDPWLSALQFIGTVDGVVPSVPLNSIHQCANNGKVDQVVAVIKSCTQSRLGGLMVTLKDPTGTICASVHQKVLSESHFAKDFVIGSVLILQKVSIFSPSKLMHYLNIMPTNLVKVVNKDNGPLTEKSSQAYSVKHVAPGDAGSPEKRSTPENGASREMTDRMQHNIDASGSLHINDQKENRILLNQSLTCSSRLGLKAKLVDKEPSSLRQGAAQGLSEEAASNRTGYNEEVVSLDNERRLKVANINERLHNDDVAKSLMTNHVVQEIQEDNTVQKQRQPVTAATLPQWTDEQLEELFACDDEDGGSYI</sequence>
<feature type="compositionally biased region" description="Low complexity" evidence="1">
    <location>
        <begin position="32"/>
        <end position="45"/>
    </location>
</feature>
<dbReference type="InterPro" id="IPR058570">
    <property type="entry name" value="HROB_OB"/>
</dbReference>
<reference evidence="4 5" key="1">
    <citation type="submission" date="2025-05" db="UniProtKB">
        <authorList>
            <consortium name="RefSeq"/>
        </authorList>
    </citation>
    <scope>IDENTIFICATION</scope>
    <source>
        <tissue evidence="4 5">Leaves</tissue>
    </source>
</reference>
<evidence type="ECO:0000259" key="2">
    <source>
        <dbReference type="Pfam" id="PF15072"/>
    </source>
</evidence>
<feature type="region of interest" description="Disordered" evidence="1">
    <location>
        <begin position="267"/>
        <end position="300"/>
    </location>
</feature>
<organism evidence="3 5">
    <name type="scientific">Coffea arabica</name>
    <name type="common">Arabian coffee</name>
    <dbReference type="NCBI Taxonomy" id="13443"/>
    <lineage>
        <taxon>Eukaryota</taxon>
        <taxon>Viridiplantae</taxon>
        <taxon>Streptophyta</taxon>
        <taxon>Embryophyta</taxon>
        <taxon>Tracheophyta</taxon>
        <taxon>Spermatophyta</taxon>
        <taxon>Magnoliopsida</taxon>
        <taxon>eudicotyledons</taxon>
        <taxon>Gunneridae</taxon>
        <taxon>Pentapetalae</taxon>
        <taxon>asterids</taxon>
        <taxon>lamiids</taxon>
        <taxon>Gentianales</taxon>
        <taxon>Rubiaceae</taxon>
        <taxon>Ixoroideae</taxon>
        <taxon>Gardenieae complex</taxon>
        <taxon>Bertiereae - Coffeeae clade</taxon>
        <taxon>Coffeeae</taxon>
        <taxon>Coffea</taxon>
    </lineage>
</organism>
<feature type="compositionally biased region" description="Acidic residues" evidence="1">
    <location>
        <begin position="1"/>
        <end position="14"/>
    </location>
</feature>
<feature type="domain" description="Homologous recombination OB-fold protein OB-fold" evidence="2">
    <location>
        <begin position="177"/>
        <end position="261"/>
    </location>
</feature>
<evidence type="ECO:0000313" key="3">
    <source>
        <dbReference type="Proteomes" id="UP001652660"/>
    </source>
</evidence>
<evidence type="ECO:0000313" key="5">
    <source>
        <dbReference type="RefSeq" id="XP_071901751.1"/>
    </source>
</evidence>